<name>A0A1R3V2G9_9HYPH</name>
<protein>
    <submittedName>
        <fullName evidence="2">Uncharacterized protein</fullName>
    </submittedName>
</protein>
<reference evidence="3" key="1">
    <citation type="submission" date="2017-01" db="EMBL/GenBank/DDBJ databases">
        <authorList>
            <person name="Brunel B."/>
        </authorList>
    </citation>
    <scope>NUCLEOTIDE SEQUENCE [LARGE SCALE GENOMIC DNA]</scope>
</reference>
<evidence type="ECO:0000313" key="2">
    <source>
        <dbReference type="EMBL" id="SIT54070.1"/>
    </source>
</evidence>
<organism evidence="2 3">
    <name type="scientific">Mesorhizobium prunaredense</name>
    <dbReference type="NCBI Taxonomy" id="1631249"/>
    <lineage>
        <taxon>Bacteria</taxon>
        <taxon>Pseudomonadati</taxon>
        <taxon>Pseudomonadota</taxon>
        <taxon>Alphaproteobacteria</taxon>
        <taxon>Hyphomicrobiales</taxon>
        <taxon>Phyllobacteriaceae</taxon>
        <taxon>Mesorhizobium</taxon>
    </lineage>
</organism>
<keyword evidence="1" id="KW-0472">Membrane</keyword>
<feature type="transmembrane region" description="Helical" evidence="1">
    <location>
        <begin position="12"/>
        <end position="30"/>
    </location>
</feature>
<keyword evidence="3" id="KW-1185">Reference proteome</keyword>
<gene>
    <name evidence="2" type="ORF">BQ8794_140215</name>
</gene>
<evidence type="ECO:0000313" key="3">
    <source>
        <dbReference type="Proteomes" id="UP000188388"/>
    </source>
</evidence>
<dbReference type="AlphaFoldDB" id="A0A1R3V2G9"/>
<evidence type="ECO:0000256" key="1">
    <source>
        <dbReference type="SAM" id="Phobius"/>
    </source>
</evidence>
<dbReference type="Proteomes" id="UP000188388">
    <property type="component" value="Unassembled WGS sequence"/>
</dbReference>
<keyword evidence="1" id="KW-1133">Transmembrane helix</keyword>
<sequence length="55" mass="5566">MIIGTLPEGGHHLIDVLAGAMVGVASIFAVRMIGAYERGKADSVARSAVGSEAGR</sequence>
<keyword evidence="1" id="KW-0812">Transmembrane</keyword>
<proteinExistence type="predicted"/>
<dbReference type="STRING" id="1631249.BQ8794_140215"/>
<dbReference type="EMBL" id="FTPD01000006">
    <property type="protein sequence ID" value="SIT54070.1"/>
    <property type="molecule type" value="Genomic_DNA"/>
</dbReference>
<accession>A0A1R3V2G9</accession>